<evidence type="ECO:0000259" key="7">
    <source>
        <dbReference type="PROSITE" id="PS51898"/>
    </source>
</evidence>
<keyword evidence="4" id="KW-0233">DNA recombination</keyword>
<dbReference type="GO" id="GO:0015074">
    <property type="term" value="P:DNA integration"/>
    <property type="evidence" value="ECO:0007669"/>
    <property type="project" value="UniProtKB-KW"/>
</dbReference>
<dbReference type="InterPro" id="IPR011010">
    <property type="entry name" value="DNA_brk_join_enz"/>
</dbReference>
<proteinExistence type="inferred from homology"/>
<evidence type="ECO:0000256" key="1">
    <source>
        <dbReference type="ARBA" id="ARBA00008857"/>
    </source>
</evidence>
<dbReference type="PROSITE" id="PS51900">
    <property type="entry name" value="CB"/>
    <property type="match status" value="1"/>
</dbReference>
<keyword evidence="10" id="KW-1185">Reference proteome</keyword>
<dbReference type="PROSITE" id="PS51898">
    <property type="entry name" value="TYR_RECOMBINASE"/>
    <property type="match status" value="1"/>
</dbReference>
<dbReference type="InterPro" id="IPR044068">
    <property type="entry name" value="CB"/>
</dbReference>
<dbReference type="InterPro" id="IPR002104">
    <property type="entry name" value="Integrase_catalytic"/>
</dbReference>
<evidence type="ECO:0000259" key="8">
    <source>
        <dbReference type="PROSITE" id="PS51900"/>
    </source>
</evidence>
<dbReference type="SUPFAM" id="SSF56349">
    <property type="entry name" value="DNA breaking-rejoining enzymes"/>
    <property type="match status" value="1"/>
</dbReference>
<accession>A0A7W6IHY1</accession>
<evidence type="ECO:0000256" key="4">
    <source>
        <dbReference type="ARBA" id="ARBA00023172"/>
    </source>
</evidence>
<dbReference type="RefSeq" id="WP_027315397.1">
    <property type="nucleotide sequence ID" value="NZ_JACIDC010000015.1"/>
</dbReference>
<dbReference type="PANTHER" id="PTHR30629">
    <property type="entry name" value="PROPHAGE INTEGRASE"/>
    <property type="match status" value="1"/>
</dbReference>
<evidence type="ECO:0000256" key="5">
    <source>
        <dbReference type="PROSITE-ProRule" id="PRU01248"/>
    </source>
</evidence>
<evidence type="ECO:0000313" key="9">
    <source>
        <dbReference type="EMBL" id="MBB4041809.1"/>
    </source>
</evidence>
<keyword evidence="2" id="KW-0229">DNA integration</keyword>
<dbReference type="Proteomes" id="UP000519439">
    <property type="component" value="Unassembled WGS sequence"/>
</dbReference>
<dbReference type="InterPro" id="IPR010998">
    <property type="entry name" value="Integrase_recombinase_N"/>
</dbReference>
<keyword evidence="3 5" id="KW-0238">DNA-binding</keyword>
<dbReference type="Gene3D" id="1.10.443.10">
    <property type="entry name" value="Intergrase catalytic core"/>
    <property type="match status" value="1"/>
</dbReference>
<dbReference type="AlphaFoldDB" id="A0A7W6IHY1"/>
<evidence type="ECO:0000313" key="10">
    <source>
        <dbReference type="Proteomes" id="UP000519439"/>
    </source>
</evidence>
<comment type="similarity">
    <text evidence="1">Belongs to the 'phage' integrase family.</text>
</comment>
<dbReference type="PANTHER" id="PTHR30629:SF2">
    <property type="entry name" value="PROPHAGE INTEGRASE INTS-RELATED"/>
    <property type="match status" value="1"/>
</dbReference>
<dbReference type="Pfam" id="PF00589">
    <property type="entry name" value="Phage_integrase"/>
    <property type="match status" value="1"/>
</dbReference>
<comment type="caution">
    <text evidence="9">The sequence shown here is derived from an EMBL/GenBank/DDBJ whole genome shotgun (WGS) entry which is preliminary data.</text>
</comment>
<reference evidence="9 10" key="1">
    <citation type="submission" date="2020-08" db="EMBL/GenBank/DDBJ databases">
        <title>Genomic Encyclopedia of Type Strains, Phase IV (KMG-IV): sequencing the most valuable type-strain genomes for metagenomic binning, comparative biology and taxonomic classification.</title>
        <authorList>
            <person name="Goeker M."/>
        </authorList>
    </citation>
    <scope>NUCLEOTIDE SEQUENCE [LARGE SCALE GENOMIC DNA]</scope>
    <source>
        <strain evidence="9 10">DSM 15743</strain>
    </source>
</reference>
<dbReference type="Gene3D" id="1.10.150.130">
    <property type="match status" value="1"/>
</dbReference>
<dbReference type="InterPro" id="IPR046668">
    <property type="entry name" value="DUF6538"/>
</dbReference>
<evidence type="ECO:0000256" key="2">
    <source>
        <dbReference type="ARBA" id="ARBA00022908"/>
    </source>
</evidence>
<dbReference type="GO" id="GO:0003677">
    <property type="term" value="F:DNA binding"/>
    <property type="evidence" value="ECO:0007669"/>
    <property type="project" value="UniProtKB-UniRule"/>
</dbReference>
<dbReference type="EMBL" id="JACIDC010000015">
    <property type="protein sequence ID" value="MBB4041809.1"/>
    <property type="molecule type" value="Genomic_DNA"/>
</dbReference>
<evidence type="ECO:0000256" key="3">
    <source>
        <dbReference type="ARBA" id="ARBA00023125"/>
    </source>
</evidence>
<dbReference type="InterPro" id="IPR050808">
    <property type="entry name" value="Phage_Integrase"/>
</dbReference>
<protein>
    <submittedName>
        <fullName evidence="9">Integrase</fullName>
    </submittedName>
</protein>
<evidence type="ECO:0000256" key="6">
    <source>
        <dbReference type="SAM" id="MobiDB-lite"/>
    </source>
</evidence>
<name>A0A7W6IHY1_9HYPH</name>
<sequence length="504" mass="56235">MILKMAAPWKHPETGALYLRQRTPEDLVAALKGTTVTLPVGEGSKAVKIGEFVQVSLRTKEPRVAKERHALADAALKEFWRQKRAALAAYPKSDTQKVPVPPLSNPTMKWEVAVERFAPTAADTLRDNGVADTDANRALVVSEVASIMDQVAARLGPHLGKGITGPRTLQREGSGKPSSGLRARPGAQHQVTVEELWNRWSAYQADKRAPATIRRYKPTFDSLAAFCCDQDIQTITGDDIFAWAEQRRDVDGIKPRVINRNDLAAVKSVFGWATTHQGKKLIPSNPAAEIRLDEIRETASRERHFRESEVEAILNLATSVKPCGRNPSFARAKRWCPWLCAYSGARVAEITALHVEDIRQEQGIWVMHFRETKAGTARTVPIHEHLVEQGFLEMVNAIGNGPLFYDPTRHDPDATFGPAEQRAQKLAKWLRASVKLDQQVDPNHGWRHTFKNRALDAGVEERISDAIVGHAPKNVARRYEAPTIRMMARALKRFTRYTPPPGQP</sequence>
<feature type="domain" description="Core-binding (CB)" evidence="8">
    <location>
        <begin position="191"/>
        <end position="274"/>
    </location>
</feature>
<feature type="region of interest" description="Disordered" evidence="6">
    <location>
        <begin position="159"/>
        <end position="187"/>
    </location>
</feature>
<organism evidence="9 10">
    <name type="scientific">Microvirga flocculans</name>
    <dbReference type="NCBI Taxonomy" id="217168"/>
    <lineage>
        <taxon>Bacteria</taxon>
        <taxon>Pseudomonadati</taxon>
        <taxon>Pseudomonadota</taxon>
        <taxon>Alphaproteobacteria</taxon>
        <taxon>Hyphomicrobiales</taxon>
        <taxon>Methylobacteriaceae</taxon>
        <taxon>Microvirga</taxon>
    </lineage>
</organism>
<dbReference type="InterPro" id="IPR013762">
    <property type="entry name" value="Integrase-like_cat_sf"/>
</dbReference>
<gene>
    <name evidence="9" type="ORF">GGR34_003490</name>
</gene>
<dbReference type="GO" id="GO:0006310">
    <property type="term" value="P:DNA recombination"/>
    <property type="evidence" value="ECO:0007669"/>
    <property type="project" value="UniProtKB-KW"/>
</dbReference>
<feature type="domain" description="Tyr recombinase" evidence="7">
    <location>
        <begin position="300"/>
        <end position="492"/>
    </location>
</feature>
<dbReference type="Pfam" id="PF20172">
    <property type="entry name" value="DUF6538"/>
    <property type="match status" value="1"/>
</dbReference>